<feature type="region of interest" description="Disordered" evidence="1">
    <location>
        <begin position="1"/>
        <end position="135"/>
    </location>
</feature>
<evidence type="ECO:0000256" key="1">
    <source>
        <dbReference type="SAM" id="MobiDB-lite"/>
    </source>
</evidence>
<feature type="compositionally biased region" description="Low complexity" evidence="1">
    <location>
        <begin position="41"/>
        <end position="58"/>
    </location>
</feature>
<dbReference type="Proteomes" id="UP001419268">
    <property type="component" value="Unassembled WGS sequence"/>
</dbReference>
<feature type="region of interest" description="Disordered" evidence="1">
    <location>
        <begin position="169"/>
        <end position="198"/>
    </location>
</feature>
<dbReference type="AlphaFoldDB" id="A0AAP0KSA8"/>
<evidence type="ECO:0000313" key="2">
    <source>
        <dbReference type="EMBL" id="KAK9157782.1"/>
    </source>
</evidence>
<sequence length="254" mass="26611">MERRERERESRREGRPRGGGSARSEQPSSAHGGRDGRRRSAPATSGGASQAAGSAAIGSRDRGGGHIGARHRPADGGCAAARGGRDAAARPRTMAGGEQRPTQQRRRAAGRQRRDRIRDDDGQRRPIGTGERGGPAGAWRWLRGCAAGLTARCAVEMRSSGGRRARAAAAAGGGRRWPAAELSGSRRGSGGATKDDVGVSAEQMMSTRAVNDAMALSDRRRRESTNVDDAIEVSGLAVLSAGAGPYSERKWGTH</sequence>
<feature type="compositionally biased region" description="Basic residues" evidence="1">
    <location>
        <begin position="103"/>
        <end position="115"/>
    </location>
</feature>
<comment type="caution">
    <text evidence="2">The sequence shown here is derived from an EMBL/GenBank/DDBJ whole genome shotgun (WGS) entry which is preliminary data.</text>
</comment>
<reference evidence="2 3" key="1">
    <citation type="submission" date="2024-01" db="EMBL/GenBank/DDBJ databases">
        <title>Genome assemblies of Stephania.</title>
        <authorList>
            <person name="Yang L."/>
        </authorList>
    </citation>
    <scope>NUCLEOTIDE SEQUENCE [LARGE SCALE GENOMIC DNA]</scope>
    <source>
        <strain evidence="2">JXDWG</strain>
        <tissue evidence="2">Leaf</tissue>
    </source>
</reference>
<gene>
    <name evidence="2" type="ORF">Scep_004356</name>
</gene>
<keyword evidence="3" id="KW-1185">Reference proteome</keyword>
<dbReference type="EMBL" id="JBBNAG010000002">
    <property type="protein sequence ID" value="KAK9157782.1"/>
    <property type="molecule type" value="Genomic_DNA"/>
</dbReference>
<organism evidence="2 3">
    <name type="scientific">Stephania cephalantha</name>
    <dbReference type="NCBI Taxonomy" id="152367"/>
    <lineage>
        <taxon>Eukaryota</taxon>
        <taxon>Viridiplantae</taxon>
        <taxon>Streptophyta</taxon>
        <taxon>Embryophyta</taxon>
        <taxon>Tracheophyta</taxon>
        <taxon>Spermatophyta</taxon>
        <taxon>Magnoliopsida</taxon>
        <taxon>Ranunculales</taxon>
        <taxon>Menispermaceae</taxon>
        <taxon>Menispermoideae</taxon>
        <taxon>Cissampelideae</taxon>
        <taxon>Stephania</taxon>
    </lineage>
</organism>
<proteinExistence type="predicted"/>
<protein>
    <submittedName>
        <fullName evidence="2">Uncharacterized protein</fullName>
    </submittedName>
</protein>
<name>A0AAP0KSA8_9MAGN</name>
<accession>A0AAP0KSA8</accession>
<evidence type="ECO:0000313" key="3">
    <source>
        <dbReference type="Proteomes" id="UP001419268"/>
    </source>
</evidence>
<feature type="compositionally biased region" description="Basic and acidic residues" evidence="1">
    <location>
        <begin position="1"/>
        <end position="16"/>
    </location>
</feature>